<feature type="transmembrane region" description="Helical" evidence="8">
    <location>
        <begin position="392"/>
        <end position="411"/>
    </location>
</feature>
<dbReference type="GO" id="GO:0005886">
    <property type="term" value="C:plasma membrane"/>
    <property type="evidence" value="ECO:0007669"/>
    <property type="project" value="TreeGrafter"/>
</dbReference>
<evidence type="ECO:0000256" key="5">
    <source>
        <dbReference type="ARBA" id="ARBA00022989"/>
    </source>
</evidence>
<dbReference type="PANTHER" id="PTHR46154">
    <property type="match status" value="1"/>
</dbReference>
<dbReference type="Gene3D" id="1.20.1730.10">
    <property type="entry name" value="Sodium/glucose cotransporter"/>
    <property type="match status" value="1"/>
</dbReference>
<feature type="transmembrane region" description="Helical" evidence="8">
    <location>
        <begin position="98"/>
        <end position="118"/>
    </location>
</feature>
<feature type="transmembrane region" description="Helical" evidence="8">
    <location>
        <begin position="262"/>
        <end position="289"/>
    </location>
</feature>
<feature type="region of interest" description="Disordered" evidence="7">
    <location>
        <begin position="647"/>
        <end position="690"/>
    </location>
</feature>
<feature type="transmembrane region" description="Helical" evidence="8">
    <location>
        <begin position="417"/>
        <end position="435"/>
    </location>
</feature>
<evidence type="ECO:0000256" key="3">
    <source>
        <dbReference type="ARBA" id="ARBA00022448"/>
    </source>
</evidence>
<dbReference type="Proteomes" id="UP000549394">
    <property type="component" value="Unassembled WGS sequence"/>
</dbReference>
<feature type="transmembrane region" description="Helical" evidence="8">
    <location>
        <begin position="133"/>
        <end position="153"/>
    </location>
</feature>
<evidence type="ECO:0000256" key="2">
    <source>
        <dbReference type="ARBA" id="ARBA00006434"/>
    </source>
</evidence>
<gene>
    <name evidence="9" type="ORF">DGYR_LOCUS11806</name>
</gene>
<evidence type="ECO:0000256" key="6">
    <source>
        <dbReference type="ARBA" id="ARBA00023136"/>
    </source>
</evidence>
<dbReference type="EMBL" id="CAJFCJ010000020">
    <property type="protein sequence ID" value="CAD5124232.1"/>
    <property type="molecule type" value="Genomic_DNA"/>
</dbReference>
<dbReference type="GO" id="GO:0015204">
    <property type="term" value="F:urea transmembrane transporter activity"/>
    <property type="evidence" value="ECO:0007669"/>
    <property type="project" value="InterPro"/>
</dbReference>
<comment type="caution">
    <text evidence="9">The sequence shown here is derived from an EMBL/GenBank/DDBJ whole genome shotgun (WGS) entry which is preliminary data.</text>
</comment>
<dbReference type="InterPro" id="IPR031155">
    <property type="entry name" value="DUR"/>
</dbReference>
<keyword evidence="10" id="KW-1185">Reference proteome</keyword>
<accession>A0A7I8W6Q8</accession>
<evidence type="ECO:0000256" key="8">
    <source>
        <dbReference type="SAM" id="Phobius"/>
    </source>
</evidence>
<proteinExistence type="inferred from homology"/>
<feature type="transmembrane region" description="Helical" evidence="8">
    <location>
        <begin position="320"/>
        <end position="350"/>
    </location>
</feature>
<keyword evidence="6 8" id="KW-0472">Membrane</keyword>
<keyword evidence="3" id="KW-0813">Transport</keyword>
<organism evidence="9 10">
    <name type="scientific">Dimorphilus gyrociliatus</name>
    <dbReference type="NCBI Taxonomy" id="2664684"/>
    <lineage>
        <taxon>Eukaryota</taxon>
        <taxon>Metazoa</taxon>
        <taxon>Spiralia</taxon>
        <taxon>Lophotrochozoa</taxon>
        <taxon>Annelida</taxon>
        <taxon>Polychaeta</taxon>
        <taxon>Polychaeta incertae sedis</taxon>
        <taxon>Dinophilidae</taxon>
        <taxon>Dimorphilus</taxon>
    </lineage>
</organism>
<feature type="transmembrane region" description="Helical" evidence="8">
    <location>
        <begin position="609"/>
        <end position="632"/>
    </location>
</feature>
<feature type="transmembrane region" description="Helical" evidence="8">
    <location>
        <begin position="569"/>
        <end position="589"/>
    </location>
</feature>
<comment type="similarity">
    <text evidence="2">Belongs to the sodium:solute symporter (SSF) (TC 2.A.21) family.</text>
</comment>
<sequence>MRTYIYFDAYLLDTYFDAGGDMNIGLVAIGVIARLLLPTSFTKAAADTATYGIAGQFWHAVGSTIGVFLFAIVVAEIRIKAPGAKTFLQVIKKRFGTPAHITLMIFAVLANVLIMGAVCKEGMGIIGAQSDGLTGYPIAVIVAIVVALITIFGGVGGTFYLAYFSVGLFFILQFILYTNLFYHKLDKNGFSHSGDREKIYNLTNSIRVAENVSKNRECSYLTFITPDAVYVGAVEILTSIALIFVNQSFWQAGISAKPQQGVWSFILGGLCYFPIPFMTGLTFGVHYLASEGKILSTSDIRDGFLGAYSAHKMLNNTGDFIFFVMTMLSVTYICATQILSLSSIICYDFYMTYIASFKSRKTNEDQSMKTRNVIKNEEFTHYDKRCVTVKHVVVLSCSICLLIVSLILNAIEVDLPWMLQFTALITGSCVIPIALSITWHRITGSGVISGVFGGLVIGIAVWLGYAAGEGNSEKGFNFRDDTGHPISMTIGLVTTIISGGIICVAVSLPCGGCDKNLSEEQTWEKTRQLDNPIMPWSVKYAPNIKKAQLGRQNRPHFFTVRRTFKWSEYISYILGVFLTVMAVLVWPAAMLTARVFSFNVFENWLCLGLIWGIIALIFILLVPLLWEILLLCRQAYYNRKWEDDDKKQLQDTEAQSTRTPSDIDADSNKNVPVQTNLNNDNTTLSTKRQSKTEIYKEKTEISEVKQTRTSFIGEVNQGFAAEQTESEIASRTSTLGRESATGTGTKGQRWRTFIHLN</sequence>
<evidence type="ECO:0000256" key="1">
    <source>
        <dbReference type="ARBA" id="ARBA00004141"/>
    </source>
</evidence>
<feature type="transmembrane region" description="Helical" evidence="8">
    <location>
        <begin position="229"/>
        <end position="250"/>
    </location>
</feature>
<feature type="transmembrane region" description="Helical" evidence="8">
    <location>
        <begin position="20"/>
        <end position="37"/>
    </location>
</feature>
<evidence type="ECO:0000256" key="7">
    <source>
        <dbReference type="SAM" id="MobiDB-lite"/>
    </source>
</evidence>
<feature type="transmembrane region" description="Helical" evidence="8">
    <location>
        <begin position="57"/>
        <end position="77"/>
    </location>
</feature>
<keyword evidence="5 8" id="KW-1133">Transmembrane helix</keyword>
<evidence type="ECO:0000313" key="9">
    <source>
        <dbReference type="EMBL" id="CAD5124232.1"/>
    </source>
</evidence>
<feature type="transmembrane region" description="Helical" evidence="8">
    <location>
        <begin position="160"/>
        <end position="182"/>
    </location>
</feature>
<feature type="transmembrane region" description="Helical" evidence="8">
    <location>
        <begin position="486"/>
        <end position="508"/>
    </location>
</feature>
<dbReference type="InterPro" id="IPR001734">
    <property type="entry name" value="Na/solute_symporter"/>
</dbReference>
<feature type="compositionally biased region" description="Polar residues" evidence="7">
    <location>
        <begin position="651"/>
        <end position="660"/>
    </location>
</feature>
<dbReference type="OrthoDB" id="6132759at2759"/>
<dbReference type="PANTHER" id="PTHR46154:SF4">
    <property type="entry name" value="UREA ACTIVE TRANSPORTER"/>
    <property type="match status" value="1"/>
</dbReference>
<reference evidence="9 10" key="1">
    <citation type="submission" date="2020-08" db="EMBL/GenBank/DDBJ databases">
        <authorList>
            <person name="Hejnol A."/>
        </authorList>
    </citation>
    <scope>NUCLEOTIDE SEQUENCE [LARGE SCALE GENOMIC DNA]</scope>
</reference>
<comment type="subcellular location">
    <subcellularLocation>
        <location evidence="1">Membrane</location>
        <topology evidence="1">Multi-pass membrane protein</topology>
    </subcellularLocation>
</comment>
<evidence type="ECO:0000313" key="10">
    <source>
        <dbReference type="Proteomes" id="UP000549394"/>
    </source>
</evidence>
<keyword evidence="4 8" id="KW-0812">Transmembrane</keyword>
<protein>
    <submittedName>
        <fullName evidence="9">DgyrCDS12527</fullName>
    </submittedName>
</protein>
<feature type="transmembrane region" description="Helical" evidence="8">
    <location>
        <begin position="447"/>
        <end position="466"/>
    </location>
</feature>
<feature type="compositionally biased region" description="Low complexity" evidence="7">
    <location>
        <begin position="675"/>
        <end position="686"/>
    </location>
</feature>
<dbReference type="InterPro" id="IPR038377">
    <property type="entry name" value="Na/Glc_symporter_sf"/>
</dbReference>
<dbReference type="PROSITE" id="PS50283">
    <property type="entry name" value="NA_SOLUT_SYMP_3"/>
    <property type="match status" value="1"/>
</dbReference>
<evidence type="ECO:0000256" key="4">
    <source>
        <dbReference type="ARBA" id="ARBA00022692"/>
    </source>
</evidence>
<dbReference type="AlphaFoldDB" id="A0A7I8W6Q8"/>
<name>A0A7I8W6Q8_9ANNE</name>